<evidence type="ECO:0000313" key="5">
    <source>
        <dbReference type="Proteomes" id="UP000006272"/>
    </source>
</evidence>
<protein>
    <recommendedName>
        <fullName evidence="1">diguanylate cyclase</fullName>
        <ecNumber evidence="1">2.7.7.65</ecNumber>
    </recommendedName>
</protein>
<dbReference type="NCBIfam" id="TIGR00254">
    <property type="entry name" value="GGDEF"/>
    <property type="match status" value="1"/>
</dbReference>
<dbReference type="GO" id="GO:0052621">
    <property type="term" value="F:diguanylate cyclase activity"/>
    <property type="evidence" value="ECO:0007669"/>
    <property type="project" value="UniProtKB-EC"/>
</dbReference>
<dbReference type="EC" id="2.7.7.65" evidence="1"/>
<dbReference type="PROSITE" id="PS50887">
    <property type="entry name" value="GGDEF"/>
    <property type="match status" value="1"/>
</dbReference>
<dbReference type="Gene3D" id="3.30.450.20">
    <property type="entry name" value="PAS domain"/>
    <property type="match status" value="1"/>
</dbReference>
<gene>
    <name evidence="4" type="ORF">B193_0559</name>
</gene>
<accession>K6GUV1</accession>
<evidence type="ECO:0000256" key="1">
    <source>
        <dbReference type="ARBA" id="ARBA00012528"/>
    </source>
</evidence>
<name>K6GUV1_9BACT</name>
<dbReference type="InterPro" id="IPR029787">
    <property type="entry name" value="Nucleotide_cyclase"/>
</dbReference>
<reference evidence="4 5" key="1">
    <citation type="submission" date="2012-07" db="EMBL/GenBank/DDBJ databases">
        <title>Draft genome sequence of Desulfovibrio magneticus str. Maddingley MBC34 obtained from a metagenomic sequence of a methanogenic enrichment isolated from coal-seam formation water in Victoria, Australia.</title>
        <authorList>
            <person name="Greenfield P."/>
            <person name="Hendry P."/>
            <person name="Li D."/>
            <person name="Rosewarne C.P."/>
            <person name="Tran-Dinh N."/>
            <person name="Elbourne L.D.H."/>
            <person name="Paulsen I.T."/>
            <person name="Midgley D.J."/>
        </authorList>
    </citation>
    <scope>NUCLEOTIDE SEQUENCE [LARGE SCALE GENOMIC DNA]</scope>
    <source>
        <strain evidence="5">Maddingley MBC34</strain>
    </source>
</reference>
<dbReference type="GO" id="GO:0043709">
    <property type="term" value="P:cell adhesion involved in single-species biofilm formation"/>
    <property type="evidence" value="ECO:0007669"/>
    <property type="project" value="TreeGrafter"/>
</dbReference>
<dbReference type="Proteomes" id="UP000006272">
    <property type="component" value="Unassembled WGS sequence"/>
</dbReference>
<dbReference type="InterPro" id="IPR043128">
    <property type="entry name" value="Rev_trsase/Diguanyl_cyclase"/>
</dbReference>
<proteinExistence type="predicted"/>
<dbReference type="InterPro" id="IPR050469">
    <property type="entry name" value="Diguanylate_Cyclase"/>
</dbReference>
<comment type="caution">
    <text evidence="4">The sequence shown here is derived from an EMBL/GenBank/DDBJ whole genome shotgun (WGS) entry which is preliminary data.</text>
</comment>
<dbReference type="PANTHER" id="PTHR45138:SF9">
    <property type="entry name" value="DIGUANYLATE CYCLASE DGCM-RELATED"/>
    <property type="match status" value="1"/>
</dbReference>
<dbReference type="SUPFAM" id="SSF55785">
    <property type="entry name" value="PYP-like sensor domain (PAS domain)"/>
    <property type="match status" value="1"/>
</dbReference>
<dbReference type="InterPro" id="IPR000014">
    <property type="entry name" value="PAS"/>
</dbReference>
<organism evidence="4 5">
    <name type="scientific">Solidesulfovibrio magneticus str. Maddingley MBC34</name>
    <dbReference type="NCBI Taxonomy" id="1206767"/>
    <lineage>
        <taxon>Bacteria</taxon>
        <taxon>Pseudomonadati</taxon>
        <taxon>Thermodesulfobacteriota</taxon>
        <taxon>Desulfovibrionia</taxon>
        <taxon>Desulfovibrionales</taxon>
        <taxon>Desulfovibrionaceae</taxon>
        <taxon>Solidesulfovibrio</taxon>
    </lineage>
</organism>
<dbReference type="CDD" id="cd01949">
    <property type="entry name" value="GGDEF"/>
    <property type="match status" value="1"/>
</dbReference>
<dbReference type="PATRIC" id="fig|1206767.3.peg.530"/>
<evidence type="ECO:0000256" key="2">
    <source>
        <dbReference type="ARBA" id="ARBA00034247"/>
    </source>
</evidence>
<sequence length="299" mass="32997">MMENALFESHFDLIPFGIYVVDAATCRIVYSNRAFNEHFGNHAGKLCHEALYERGEPCPWCRLGELLTPQGLPNGETRIFEHFNESDDRWYQMQVRAMTWPDGRVVRYAIGVDISELKDTQNQLAEAHARLALTNIELARLSTTDMLTGLANRQQTEHLLLAGLDALARQGRRLSLVMFDIDHFKAVNDRYGHLRGDDVLQSLADLLRQALPDGLGAGRWGGEEFLICCPGLGLAEACVLAEKLRLAVAGLDLAEVGRLTCSFGVAEAQAGESAESLLARVDNALYAAKGLGRDRVETG</sequence>
<dbReference type="InterPro" id="IPR035965">
    <property type="entry name" value="PAS-like_dom_sf"/>
</dbReference>
<dbReference type="Pfam" id="PF13188">
    <property type="entry name" value="PAS_8"/>
    <property type="match status" value="1"/>
</dbReference>
<comment type="catalytic activity">
    <reaction evidence="2">
        <text>2 GTP = 3',3'-c-di-GMP + 2 diphosphate</text>
        <dbReference type="Rhea" id="RHEA:24898"/>
        <dbReference type="ChEBI" id="CHEBI:33019"/>
        <dbReference type="ChEBI" id="CHEBI:37565"/>
        <dbReference type="ChEBI" id="CHEBI:58805"/>
        <dbReference type="EC" id="2.7.7.65"/>
    </reaction>
</comment>
<dbReference type="FunFam" id="3.30.70.270:FF:000001">
    <property type="entry name" value="Diguanylate cyclase domain protein"/>
    <property type="match status" value="1"/>
</dbReference>
<dbReference type="EMBL" id="ALAO01000052">
    <property type="protein sequence ID" value="EKO40721.1"/>
    <property type="molecule type" value="Genomic_DNA"/>
</dbReference>
<dbReference type="GO" id="GO:0005886">
    <property type="term" value="C:plasma membrane"/>
    <property type="evidence" value="ECO:0007669"/>
    <property type="project" value="TreeGrafter"/>
</dbReference>
<feature type="domain" description="GGDEF" evidence="3">
    <location>
        <begin position="172"/>
        <end position="299"/>
    </location>
</feature>
<dbReference type="SUPFAM" id="SSF55073">
    <property type="entry name" value="Nucleotide cyclase"/>
    <property type="match status" value="1"/>
</dbReference>
<dbReference type="AlphaFoldDB" id="K6GUV1"/>
<dbReference type="GO" id="GO:1902201">
    <property type="term" value="P:negative regulation of bacterial-type flagellum-dependent cell motility"/>
    <property type="evidence" value="ECO:0007669"/>
    <property type="project" value="TreeGrafter"/>
</dbReference>
<evidence type="ECO:0000259" key="3">
    <source>
        <dbReference type="PROSITE" id="PS50887"/>
    </source>
</evidence>
<dbReference type="Pfam" id="PF00990">
    <property type="entry name" value="GGDEF"/>
    <property type="match status" value="1"/>
</dbReference>
<dbReference type="PANTHER" id="PTHR45138">
    <property type="entry name" value="REGULATORY COMPONENTS OF SENSORY TRANSDUCTION SYSTEM"/>
    <property type="match status" value="1"/>
</dbReference>
<dbReference type="InterPro" id="IPR000160">
    <property type="entry name" value="GGDEF_dom"/>
</dbReference>
<evidence type="ECO:0000313" key="4">
    <source>
        <dbReference type="EMBL" id="EKO40721.1"/>
    </source>
</evidence>
<dbReference type="SMART" id="SM00267">
    <property type="entry name" value="GGDEF"/>
    <property type="match status" value="1"/>
</dbReference>
<dbReference type="Gene3D" id="3.30.70.270">
    <property type="match status" value="1"/>
</dbReference>